<keyword evidence="4" id="KW-0378">Hydrolase</keyword>
<dbReference type="PANTHER" id="PTHR11010">
    <property type="entry name" value="PROTEASE S28 PRO-X CARBOXYPEPTIDASE-RELATED"/>
    <property type="match status" value="1"/>
</dbReference>
<dbReference type="GO" id="GO:0008239">
    <property type="term" value="F:dipeptidyl-peptidase activity"/>
    <property type="evidence" value="ECO:0007669"/>
    <property type="project" value="TreeGrafter"/>
</dbReference>
<dbReference type="Gene3D" id="3.40.50.1820">
    <property type="entry name" value="alpha/beta hydrolase"/>
    <property type="match status" value="1"/>
</dbReference>
<dbReference type="InterPro" id="IPR008758">
    <property type="entry name" value="Peptidase_S28"/>
</dbReference>
<evidence type="ECO:0000256" key="5">
    <source>
        <dbReference type="ARBA" id="ARBA00023180"/>
    </source>
</evidence>
<reference evidence="8" key="1">
    <citation type="submission" date="2021-01" db="EMBL/GenBank/DDBJ databases">
        <title>Caligus Genome Assembly.</title>
        <authorList>
            <person name="Gallardo-Escarate C."/>
        </authorList>
    </citation>
    <scope>NUCLEOTIDE SEQUENCE [LARGE SCALE GENOMIC DNA]</scope>
</reference>
<dbReference type="Pfam" id="PF05577">
    <property type="entry name" value="Peptidase_S28"/>
    <property type="match status" value="1"/>
</dbReference>
<evidence type="ECO:0000256" key="4">
    <source>
        <dbReference type="ARBA" id="ARBA00022801"/>
    </source>
</evidence>
<keyword evidence="5" id="KW-0325">Glycoprotein</keyword>
<keyword evidence="3 6" id="KW-0732">Signal</keyword>
<accession>A0A7T8GNS1</accession>
<keyword evidence="2 7" id="KW-0645">Protease</keyword>
<feature type="chain" id="PRO_5030525538" evidence="6">
    <location>
        <begin position="18"/>
        <end position="112"/>
    </location>
</feature>
<evidence type="ECO:0000256" key="3">
    <source>
        <dbReference type="ARBA" id="ARBA00022729"/>
    </source>
</evidence>
<evidence type="ECO:0000256" key="2">
    <source>
        <dbReference type="ARBA" id="ARBA00022670"/>
    </source>
</evidence>
<dbReference type="GO" id="GO:0070008">
    <property type="term" value="F:serine-type exopeptidase activity"/>
    <property type="evidence" value="ECO:0007669"/>
    <property type="project" value="InterPro"/>
</dbReference>
<dbReference type="EMBL" id="CP045906">
    <property type="protein sequence ID" value="QQP34716.1"/>
    <property type="molecule type" value="Genomic_DNA"/>
</dbReference>
<evidence type="ECO:0000313" key="8">
    <source>
        <dbReference type="Proteomes" id="UP000595437"/>
    </source>
</evidence>
<dbReference type="GO" id="GO:0006508">
    <property type="term" value="P:proteolysis"/>
    <property type="evidence" value="ECO:0007669"/>
    <property type="project" value="UniProtKB-KW"/>
</dbReference>
<proteinExistence type="inferred from homology"/>
<evidence type="ECO:0000313" key="7">
    <source>
        <dbReference type="EMBL" id="QQP34716.1"/>
    </source>
</evidence>
<dbReference type="PANTHER" id="PTHR11010:SF117">
    <property type="entry name" value="SERINE PROTEASE 16"/>
    <property type="match status" value="1"/>
</dbReference>
<feature type="signal peptide" evidence="6">
    <location>
        <begin position="1"/>
        <end position="17"/>
    </location>
</feature>
<name>A0A7T8GNS1_CALRO</name>
<organism evidence="7 8">
    <name type="scientific">Caligus rogercresseyi</name>
    <name type="common">Sea louse</name>
    <dbReference type="NCBI Taxonomy" id="217165"/>
    <lineage>
        <taxon>Eukaryota</taxon>
        <taxon>Metazoa</taxon>
        <taxon>Ecdysozoa</taxon>
        <taxon>Arthropoda</taxon>
        <taxon>Crustacea</taxon>
        <taxon>Multicrustacea</taxon>
        <taxon>Hexanauplia</taxon>
        <taxon>Copepoda</taxon>
        <taxon>Siphonostomatoida</taxon>
        <taxon>Caligidae</taxon>
        <taxon>Caligus</taxon>
    </lineage>
</organism>
<keyword evidence="8" id="KW-1185">Reference proteome</keyword>
<dbReference type="InterPro" id="IPR029058">
    <property type="entry name" value="AB_hydrolase_fold"/>
</dbReference>
<evidence type="ECO:0000256" key="6">
    <source>
        <dbReference type="SAM" id="SignalP"/>
    </source>
</evidence>
<gene>
    <name evidence="7" type="ORF">FKW44_022696</name>
</gene>
<sequence length="112" mass="12694">MWRSLALLGLFLGAVSAETQEKPFYVKLSELKQSIHAPIGTDHERTVTRFYNQTLDHFSEDTRTWKQKYDINDEFFKKTGGNAPVFLKIGGEGPASSLSMKSGAWYGYAREV</sequence>
<dbReference type="OrthoDB" id="6337535at2759"/>
<dbReference type="Proteomes" id="UP000595437">
    <property type="component" value="Chromosome 17"/>
</dbReference>
<comment type="similarity">
    <text evidence="1">Belongs to the peptidase S28 family.</text>
</comment>
<evidence type="ECO:0000256" key="1">
    <source>
        <dbReference type="ARBA" id="ARBA00011079"/>
    </source>
</evidence>
<dbReference type="AlphaFoldDB" id="A0A7T8GNS1"/>
<protein>
    <submittedName>
        <fullName evidence="7">Serine protease K12H47</fullName>
    </submittedName>
</protein>
<feature type="non-terminal residue" evidence="7">
    <location>
        <position position="112"/>
    </location>
</feature>